<gene>
    <name evidence="1" type="ORF">NY014_12170</name>
</gene>
<accession>A0ABT2G7F0</accession>
<proteinExistence type="predicted"/>
<comment type="caution">
    <text evidence="1">The sequence shown here is derived from an EMBL/GenBank/DDBJ whole genome shotgun (WGS) entry which is preliminary data.</text>
</comment>
<protein>
    <submittedName>
        <fullName evidence="1">Uncharacterized protein</fullName>
    </submittedName>
</protein>
<dbReference type="EMBL" id="JANWGH010000002">
    <property type="protein sequence ID" value="MCS5491193.1"/>
    <property type="molecule type" value="Genomic_DNA"/>
</dbReference>
<name>A0ABT2G7F0_9BACT</name>
<sequence>MKKKNLKVKGAEIFSNSKSTHLIEIGSNTWFLIPGQQSFFLLQQNSSNGFELYSNRKLGFNQEIDFPYSTEYGNAHNLVWIS</sequence>
<dbReference type="Proteomes" id="UP001206788">
    <property type="component" value="Unassembled WGS sequence"/>
</dbReference>
<evidence type="ECO:0000313" key="2">
    <source>
        <dbReference type="Proteomes" id="UP001206788"/>
    </source>
</evidence>
<organism evidence="1 2">
    <name type="scientific">Algoriphagus limi</name>
    <dbReference type="NCBI Taxonomy" id="2975273"/>
    <lineage>
        <taxon>Bacteria</taxon>
        <taxon>Pseudomonadati</taxon>
        <taxon>Bacteroidota</taxon>
        <taxon>Cytophagia</taxon>
        <taxon>Cytophagales</taxon>
        <taxon>Cyclobacteriaceae</taxon>
        <taxon>Algoriphagus</taxon>
    </lineage>
</organism>
<evidence type="ECO:0000313" key="1">
    <source>
        <dbReference type="EMBL" id="MCS5491193.1"/>
    </source>
</evidence>
<dbReference type="RefSeq" id="WP_259414853.1">
    <property type="nucleotide sequence ID" value="NZ_JANWGH010000002.1"/>
</dbReference>
<reference evidence="1 2" key="1">
    <citation type="submission" date="2022-08" db="EMBL/GenBank/DDBJ databases">
        <title>Algoriphagus sp. CAU 1643 isolated from mud.</title>
        <authorList>
            <person name="Kim W."/>
        </authorList>
    </citation>
    <scope>NUCLEOTIDE SEQUENCE [LARGE SCALE GENOMIC DNA]</scope>
    <source>
        <strain evidence="1 2">CAU 1643</strain>
    </source>
</reference>
<keyword evidence="2" id="KW-1185">Reference proteome</keyword>